<feature type="transmembrane region" description="Helical" evidence="6">
    <location>
        <begin position="199"/>
        <end position="219"/>
    </location>
</feature>
<gene>
    <name evidence="8" type="ORF">H9Q78_13710</name>
</gene>
<protein>
    <submittedName>
        <fullName evidence="8">MMPL family transporter</fullName>
    </submittedName>
</protein>
<evidence type="ECO:0000313" key="8">
    <source>
        <dbReference type="EMBL" id="QNM05467.1"/>
    </source>
</evidence>
<dbReference type="SUPFAM" id="SSF82866">
    <property type="entry name" value="Multidrug efflux transporter AcrB transmembrane domain"/>
    <property type="match status" value="2"/>
</dbReference>
<evidence type="ECO:0000256" key="5">
    <source>
        <dbReference type="ARBA" id="ARBA00023136"/>
    </source>
</evidence>
<evidence type="ECO:0000259" key="7">
    <source>
        <dbReference type="Pfam" id="PF03176"/>
    </source>
</evidence>
<evidence type="ECO:0000256" key="6">
    <source>
        <dbReference type="SAM" id="Phobius"/>
    </source>
</evidence>
<feature type="transmembrane region" description="Helical" evidence="6">
    <location>
        <begin position="231"/>
        <end position="249"/>
    </location>
</feature>
<name>A0A7G9G3T5_9FIRM</name>
<evidence type="ECO:0000256" key="4">
    <source>
        <dbReference type="ARBA" id="ARBA00022989"/>
    </source>
</evidence>
<dbReference type="PANTHER" id="PTHR33406:SF13">
    <property type="entry name" value="MEMBRANE PROTEIN YDFJ"/>
    <property type="match status" value="1"/>
</dbReference>
<keyword evidence="9" id="KW-1185">Reference proteome</keyword>
<feature type="transmembrane region" description="Helical" evidence="6">
    <location>
        <begin position="545"/>
        <end position="566"/>
    </location>
</feature>
<dbReference type="Proteomes" id="UP000515823">
    <property type="component" value="Chromosome"/>
</dbReference>
<dbReference type="Pfam" id="PF03176">
    <property type="entry name" value="MMPL"/>
    <property type="match status" value="2"/>
</dbReference>
<keyword evidence="3 6" id="KW-0812">Transmembrane</keyword>
<feature type="transmembrane region" description="Helical" evidence="6">
    <location>
        <begin position="270"/>
        <end position="293"/>
    </location>
</feature>
<dbReference type="PANTHER" id="PTHR33406">
    <property type="entry name" value="MEMBRANE PROTEIN MJ1562-RELATED"/>
    <property type="match status" value="1"/>
</dbReference>
<feature type="transmembrane region" description="Helical" evidence="6">
    <location>
        <begin position="175"/>
        <end position="192"/>
    </location>
</feature>
<dbReference type="KEGG" id="qdo:H9Q78_13710"/>
<keyword evidence="4 6" id="KW-1133">Transmembrane helix</keyword>
<dbReference type="InterPro" id="IPR050545">
    <property type="entry name" value="Mycobact_MmpL"/>
</dbReference>
<keyword evidence="2" id="KW-1003">Cell membrane</keyword>
<dbReference type="Gene3D" id="1.20.1640.10">
    <property type="entry name" value="Multidrug efflux transporter AcrB transmembrane domain"/>
    <property type="match status" value="2"/>
</dbReference>
<dbReference type="RefSeq" id="WP_249302504.1">
    <property type="nucleotide sequence ID" value="NZ_CP060634.1"/>
</dbReference>
<feature type="domain" description="Membrane transport protein MMPL" evidence="7">
    <location>
        <begin position="117"/>
        <end position="325"/>
    </location>
</feature>
<dbReference type="AlphaFoldDB" id="A0A7G9G3T5"/>
<evidence type="ECO:0000313" key="9">
    <source>
        <dbReference type="Proteomes" id="UP000515823"/>
    </source>
</evidence>
<feature type="transmembrane region" description="Helical" evidence="6">
    <location>
        <begin position="520"/>
        <end position="538"/>
    </location>
</feature>
<proteinExistence type="predicted"/>
<keyword evidence="5 6" id="KW-0472">Membrane</keyword>
<dbReference type="EMBL" id="CP060634">
    <property type="protein sequence ID" value="QNM05467.1"/>
    <property type="molecule type" value="Genomic_DNA"/>
</dbReference>
<reference evidence="8 9" key="1">
    <citation type="submission" date="2020-08" db="EMBL/GenBank/DDBJ databases">
        <authorList>
            <person name="Liu C."/>
            <person name="Sun Q."/>
        </authorList>
    </citation>
    <scope>NUCLEOTIDE SEQUENCE [LARGE SCALE GENOMIC DNA]</scope>
    <source>
        <strain evidence="8 9">NSJ-38</strain>
    </source>
</reference>
<dbReference type="GO" id="GO:0005886">
    <property type="term" value="C:plasma membrane"/>
    <property type="evidence" value="ECO:0007669"/>
    <property type="project" value="UniProtKB-SubCell"/>
</dbReference>
<dbReference type="InterPro" id="IPR004869">
    <property type="entry name" value="MMPL_dom"/>
</dbReference>
<accession>A0A7G9G3T5</accession>
<evidence type="ECO:0000256" key="3">
    <source>
        <dbReference type="ARBA" id="ARBA00022692"/>
    </source>
</evidence>
<sequence length="707" mass="77801">MKFGKAVVKYRIPILILAVLLLVPSAVGMAKTRINYDMLNYLPEDMDTVKGQDILMEDFGKGAFSFVIVEGMPEKKVAELKAKIEQVEHVDTVLWYDSILDLSVPMDLLPDKLYRAFNSGDATMMAVFFDSSTSSDETMGAIQAVREVTGEQCFVSGMSALVTDLKELCEKEEPIYVGIAVLLACAAMMIFMDNFLIPFVFLISIGMAILLNMGTNYFLGEISYLTKALSAVLQLAVTMDYSIFLWHSYSEQKRRRTDRKKAMAVAIKETLTSVIGSSVTTIAGFIALCFMSFTLGRDLGIVMAKGVILGVIGCVTTLPALILVLDKPLEKTMHKSLIPKADKVAGFVTRRFPIFLVLFVLILIPAYGGYKKTNGEVYYDLSVSLPRDMDNIIANTKLQETFQVGSTHMILADSSLSQKETKAMIKEMEDVDGVKYVLGMDSVVGSLVPEEMIPESISSILKSDKWELLLVNSEYKTASNEVNDQIDGLNAVLKKYDKNGMLIGEAPCTKDMIEVTDTDFKVVNAISIIAIFFIIAIVEKSISLPFILVAVIEFAIFINLGLPHYTNVSLPFIAPICISTIQLGATVDYAILMTTRYKSERYSGLDKKTAVGNALAASIPSIIVSALGLFAATFGVACYSDIDMISSLCNLMARGAIVSMFCVILILPAMFMLFDRVICATSIGFRKKEDKGKKRGWKRKNDSEVAL</sequence>
<organism evidence="8 9">
    <name type="scientific">Qiania dongpingensis</name>
    <dbReference type="NCBI Taxonomy" id="2763669"/>
    <lineage>
        <taxon>Bacteria</taxon>
        <taxon>Bacillati</taxon>
        <taxon>Bacillota</taxon>
        <taxon>Clostridia</taxon>
        <taxon>Lachnospirales</taxon>
        <taxon>Lachnospiraceae</taxon>
        <taxon>Qiania</taxon>
    </lineage>
</organism>
<feature type="transmembrane region" description="Helical" evidence="6">
    <location>
        <begin position="299"/>
        <end position="325"/>
    </location>
</feature>
<feature type="transmembrane region" description="Helical" evidence="6">
    <location>
        <begin position="657"/>
        <end position="685"/>
    </location>
</feature>
<feature type="transmembrane region" description="Helical" evidence="6">
    <location>
        <begin position="613"/>
        <end position="637"/>
    </location>
</feature>
<feature type="transmembrane region" description="Helical" evidence="6">
    <location>
        <begin position="572"/>
        <end position="592"/>
    </location>
</feature>
<feature type="domain" description="Membrane transport protein MMPL" evidence="7">
    <location>
        <begin position="465"/>
        <end position="700"/>
    </location>
</feature>
<evidence type="ECO:0000256" key="2">
    <source>
        <dbReference type="ARBA" id="ARBA00022475"/>
    </source>
</evidence>
<feature type="transmembrane region" description="Helical" evidence="6">
    <location>
        <begin position="352"/>
        <end position="370"/>
    </location>
</feature>
<comment type="subcellular location">
    <subcellularLocation>
        <location evidence="1">Cell membrane</location>
        <topology evidence="1">Multi-pass membrane protein</topology>
    </subcellularLocation>
</comment>
<evidence type="ECO:0000256" key="1">
    <source>
        <dbReference type="ARBA" id="ARBA00004651"/>
    </source>
</evidence>